<organism evidence="1">
    <name type="scientific">Octopus bimaculoides</name>
    <name type="common">California two-spotted octopus</name>
    <dbReference type="NCBI Taxonomy" id="37653"/>
    <lineage>
        <taxon>Eukaryota</taxon>
        <taxon>Metazoa</taxon>
        <taxon>Spiralia</taxon>
        <taxon>Lophotrochozoa</taxon>
        <taxon>Mollusca</taxon>
        <taxon>Cephalopoda</taxon>
        <taxon>Coleoidea</taxon>
        <taxon>Octopodiformes</taxon>
        <taxon>Octopoda</taxon>
        <taxon>Incirrata</taxon>
        <taxon>Octopodidae</taxon>
        <taxon>Octopus</taxon>
    </lineage>
</organism>
<proteinExistence type="predicted"/>
<gene>
    <name evidence="1" type="ORF">OCBIM_22005048mg</name>
</gene>
<dbReference type="EMBL" id="KQ425506">
    <property type="protein sequence ID" value="KOF69414.1"/>
    <property type="molecule type" value="Genomic_DNA"/>
</dbReference>
<name>A0A0L8FXU6_OCTBM</name>
<evidence type="ECO:0000313" key="1">
    <source>
        <dbReference type="EMBL" id="KOF69414.1"/>
    </source>
</evidence>
<reference evidence="1" key="1">
    <citation type="submission" date="2015-07" db="EMBL/GenBank/DDBJ databases">
        <title>MeaNS - Measles Nucleotide Surveillance Program.</title>
        <authorList>
            <person name="Tran T."/>
            <person name="Druce J."/>
        </authorList>
    </citation>
    <scope>NUCLEOTIDE SEQUENCE</scope>
    <source>
        <strain evidence="1">UCB-OBI-ISO-001</strain>
        <tissue evidence="1">Gonad</tissue>
    </source>
</reference>
<protein>
    <submittedName>
        <fullName evidence="1">Uncharacterized protein</fullName>
    </submittedName>
</protein>
<dbReference type="AlphaFoldDB" id="A0A0L8FXU6"/>
<accession>A0A0L8FXU6</accession>
<sequence length="122" mass="14458">MRFLHIVVQQFYLHWLGTVFVTCLRSESLYYIAHIALYFVVFLDRAFDYCILQASTRIFRQVIKYLPGSYKQSWKIRKCGSGVLLFLLLSKFIKNKKIICTGTHNTQNSFGRQLCQRKTSYK</sequence>